<proteinExistence type="predicted"/>
<dbReference type="SUPFAM" id="SSF52172">
    <property type="entry name" value="CheY-like"/>
    <property type="match status" value="1"/>
</dbReference>
<dbReference type="SMART" id="SM00448">
    <property type="entry name" value="REC"/>
    <property type="match status" value="1"/>
</dbReference>
<dbReference type="Pfam" id="PF25601">
    <property type="entry name" value="AAA_lid_14"/>
    <property type="match status" value="1"/>
</dbReference>
<dbReference type="PANTHER" id="PTHR32071">
    <property type="entry name" value="TRANSCRIPTIONAL REGULATORY PROTEIN"/>
    <property type="match status" value="1"/>
</dbReference>
<dbReference type="FunFam" id="3.40.50.300:FF:000006">
    <property type="entry name" value="DNA-binding transcriptional regulator NtrC"/>
    <property type="match status" value="1"/>
</dbReference>
<evidence type="ECO:0000256" key="4">
    <source>
        <dbReference type="ARBA" id="ARBA00023012"/>
    </source>
</evidence>
<dbReference type="AlphaFoldDB" id="A0A6J4IDZ9"/>
<evidence type="ECO:0000256" key="5">
    <source>
        <dbReference type="ARBA" id="ARBA00023015"/>
    </source>
</evidence>
<dbReference type="InterPro" id="IPR003593">
    <property type="entry name" value="AAA+_ATPase"/>
</dbReference>
<keyword evidence="5" id="KW-0805">Transcription regulation</keyword>
<evidence type="ECO:0000256" key="3">
    <source>
        <dbReference type="ARBA" id="ARBA00022840"/>
    </source>
</evidence>
<dbReference type="Pfam" id="PF00072">
    <property type="entry name" value="Response_reg"/>
    <property type="match status" value="1"/>
</dbReference>
<dbReference type="PROSITE" id="PS50110">
    <property type="entry name" value="RESPONSE_REGULATORY"/>
    <property type="match status" value="1"/>
</dbReference>
<gene>
    <name evidence="10" type="ORF">AVDCRST_MAG42-2067</name>
</gene>
<evidence type="ECO:0000256" key="6">
    <source>
        <dbReference type="ARBA" id="ARBA00023163"/>
    </source>
</evidence>
<evidence type="ECO:0000256" key="2">
    <source>
        <dbReference type="ARBA" id="ARBA00022741"/>
    </source>
</evidence>
<keyword evidence="3" id="KW-0067">ATP-binding</keyword>
<dbReference type="InterPro" id="IPR011006">
    <property type="entry name" value="CheY-like_superfamily"/>
</dbReference>
<dbReference type="GO" id="GO:0043565">
    <property type="term" value="F:sequence-specific DNA binding"/>
    <property type="evidence" value="ECO:0007669"/>
    <property type="project" value="InterPro"/>
</dbReference>
<dbReference type="FunFam" id="3.40.50.2300:FF:000018">
    <property type="entry name" value="DNA-binding transcriptional regulator NtrC"/>
    <property type="match status" value="1"/>
</dbReference>
<dbReference type="Pfam" id="PF02954">
    <property type="entry name" value="HTH_8"/>
    <property type="match status" value="1"/>
</dbReference>
<evidence type="ECO:0000259" key="9">
    <source>
        <dbReference type="PROSITE" id="PS50110"/>
    </source>
</evidence>
<keyword evidence="2" id="KW-0547">Nucleotide-binding</keyword>
<dbReference type="PROSITE" id="PS00675">
    <property type="entry name" value="SIGMA54_INTERACT_1"/>
    <property type="match status" value="1"/>
</dbReference>
<keyword evidence="4" id="KW-0902">Two-component regulatory system</keyword>
<dbReference type="InterPro" id="IPR027417">
    <property type="entry name" value="P-loop_NTPase"/>
</dbReference>
<dbReference type="PROSITE" id="PS50045">
    <property type="entry name" value="SIGMA54_INTERACT_4"/>
    <property type="match status" value="1"/>
</dbReference>
<dbReference type="InterPro" id="IPR009057">
    <property type="entry name" value="Homeodomain-like_sf"/>
</dbReference>
<evidence type="ECO:0000256" key="7">
    <source>
        <dbReference type="PROSITE-ProRule" id="PRU00169"/>
    </source>
</evidence>
<dbReference type="GO" id="GO:0005524">
    <property type="term" value="F:ATP binding"/>
    <property type="evidence" value="ECO:0007669"/>
    <property type="project" value="UniProtKB-KW"/>
</dbReference>
<evidence type="ECO:0000256" key="1">
    <source>
        <dbReference type="ARBA" id="ARBA00022553"/>
    </source>
</evidence>
<dbReference type="GO" id="GO:0006355">
    <property type="term" value="P:regulation of DNA-templated transcription"/>
    <property type="evidence" value="ECO:0007669"/>
    <property type="project" value="InterPro"/>
</dbReference>
<organism evidence="10">
    <name type="scientific">uncultured Chthoniobacterales bacterium</name>
    <dbReference type="NCBI Taxonomy" id="1836801"/>
    <lineage>
        <taxon>Bacteria</taxon>
        <taxon>Pseudomonadati</taxon>
        <taxon>Verrucomicrobiota</taxon>
        <taxon>Spartobacteria</taxon>
        <taxon>Chthoniobacterales</taxon>
        <taxon>environmental samples</taxon>
    </lineage>
</organism>
<protein>
    <submittedName>
        <fullName evidence="10">Two-component system response regulator protein</fullName>
    </submittedName>
</protein>
<dbReference type="CDD" id="cd00009">
    <property type="entry name" value="AAA"/>
    <property type="match status" value="1"/>
</dbReference>
<dbReference type="Gene3D" id="3.40.50.300">
    <property type="entry name" value="P-loop containing nucleotide triphosphate hydrolases"/>
    <property type="match status" value="1"/>
</dbReference>
<dbReference type="PANTHER" id="PTHR32071:SF113">
    <property type="entry name" value="ALGINATE BIOSYNTHESIS TRANSCRIPTIONAL REGULATORY PROTEIN ALGB"/>
    <property type="match status" value="1"/>
</dbReference>
<dbReference type="Gene3D" id="1.10.8.60">
    <property type="match status" value="1"/>
</dbReference>
<keyword evidence="6" id="KW-0804">Transcription</keyword>
<dbReference type="GO" id="GO:0000160">
    <property type="term" value="P:phosphorelay signal transduction system"/>
    <property type="evidence" value="ECO:0007669"/>
    <property type="project" value="UniProtKB-KW"/>
</dbReference>
<reference evidence="10" key="1">
    <citation type="submission" date="2020-02" db="EMBL/GenBank/DDBJ databases">
        <authorList>
            <person name="Meier V. D."/>
        </authorList>
    </citation>
    <scope>NUCLEOTIDE SEQUENCE</scope>
    <source>
        <strain evidence="10">AVDCRST_MAG42</strain>
    </source>
</reference>
<sequence length="456" mass="50919">MAKIIIIDDEPAMVEVIVTLCREKGHQVFPFNSAPRAIEQLDAIGPQVVIADIKMETMTGFDVLRHIREHHRQTAVILITAYASVETAVEAMKMGAYDYVTKPFKIDELQMTVQRALDYQAALRENVYLRKELKNRYRFENIVGTSRKMQQVYNLINKVADTDSTVLIQGESGTGKELVARGLHFNSNRQHHPFVAINCSALPENLLESELFGHKKGAFTGAVADKRGLFEEANLGTIFLDEVNSMATSLQTKLLRVLQEREVRRVGDNKSSPVNVRVVGATNEALQPKMKDGTFREDLYYRLAVIPVEIPPLRDRLDDVPLLVNHFLQKQASATGGEPKKIDPKAVDILCHYDYPGNVRELENAIERACALCDEDMILQTDLPPQIIEHAAGDKAEKAIAAMPVGQTLDEFIQAQERGYIDATLAHAGGSREKAASMLGISMATLYRKVEPKNKK</sequence>
<dbReference type="Gene3D" id="3.40.50.2300">
    <property type="match status" value="1"/>
</dbReference>
<feature type="modified residue" description="4-aspartylphosphate" evidence="7">
    <location>
        <position position="52"/>
    </location>
</feature>
<dbReference type="EMBL" id="CADCTA010000076">
    <property type="protein sequence ID" value="CAA9247643.1"/>
    <property type="molecule type" value="Genomic_DNA"/>
</dbReference>
<dbReference type="InterPro" id="IPR025944">
    <property type="entry name" value="Sigma_54_int_dom_CS"/>
</dbReference>
<dbReference type="InterPro" id="IPR058031">
    <property type="entry name" value="AAA_lid_NorR"/>
</dbReference>
<dbReference type="SUPFAM" id="SSF46689">
    <property type="entry name" value="Homeodomain-like"/>
    <property type="match status" value="1"/>
</dbReference>
<dbReference type="InterPro" id="IPR001789">
    <property type="entry name" value="Sig_transdc_resp-reg_receiver"/>
</dbReference>
<feature type="domain" description="Response regulatory" evidence="9">
    <location>
        <begin position="3"/>
        <end position="117"/>
    </location>
</feature>
<dbReference type="SUPFAM" id="SSF52540">
    <property type="entry name" value="P-loop containing nucleoside triphosphate hydrolases"/>
    <property type="match status" value="1"/>
</dbReference>
<name>A0A6J4IDZ9_9BACT</name>
<dbReference type="InterPro" id="IPR002078">
    <property type="entry name" value="Sigma_54_int"/>
</dbReference>
<dbReference type="Pfam" id="PF00158">
    <property type="entry name" value="Sigma54_activat"/>
    <property type="match status" value="1"/>
</dbReference>
<feature type="domain" description="Sigma-54 factor interaction" evidence="8">
    <location>
        <begin position="142"/>
        <end position="371"/>
    </location>
</feature>
<dbReference type="SMART" id="SM00382">
    <property type="entry name" value="AAA"/>
    <property type="match status" value="1"/>
</dbReference>
<keyword evidence="1 7" id="KW-0597">Phosphoprotein</keyword>
<evidence type="ECO:0000259" key="8">
    <source>
        <dbReference type="PROSITE" id="PS50045"/>
    </source>
</evidence>
<dbReference type="InterPro" id="IPR025662">
    <property type="entry name" value="Sigma_54_int_dom_ATP-bd_1"/>
</dbReference>
<accession>A0A6J4IDZ9</accession>
<dbReference type="PROSITE" id="PS00688">
    <property type="entry name" value="SIGMA54_INTERACT_3"/>
    <property type="match status" value="1"/>
</dbReference>
<dbReference type="InterPro" id="IPR002197">
    <property type="entry name" value="HTH_Fis"/>
</dbReference>
<evidence type="ECO:0000313" key="10">
    <source>
        <dbReference type="EMBL" id="CAA9247643.1"/>
    </source>
</evidence>
<dbReference type="Gene3D" id="1.10.10.60">
    <property type="entry name" value="Homeodomain-like"/>
    <property type="match status" value="1"/>
</dbReference>